<reference evidence="3 4" key="1">
    <citation type="submission" date="2018-11" db="EMBL/GenBank/DDBJ databases">
        <title>Genome sequencing and assembly of Clostridium tagluense strain A121.</title>
        <authorList>
            <person name="Murakami T."/>
            <person name="Segawa T."/>
            <person name="Shcherbakova V.A."/>
            <person name="Mori H."/>
            <person name="Yoshimura Y."/>
        </authorList>
    </citation>
    <scope>NUCLEOTIDE SEQUENCE [LARGE SCALE GENOMIC DNA]</scope>
    <source>
        <strain evidence="3 4">A121</strain>
    </source>
</reference>
<evidence type="ECO:0000313" key="4">
    <source>
        <dbReference type="Proteomes" id="UP000287872"/>
    </source>
</evidence>
<dbReference type="InterPro" id="IPR007685">
    <property type="entry name" value="RelA_SpoT"/>
</dbReference>
<dbReference type="RefSeq" id="WP_185732752.1">
    <property type="nucleotide sequence ID" value="NZ_BHYK01000020.1"/>
</dbReference>
<dbReference type="GO" id="GO:0015970">
    <property type="term" value="P:guanosine tetraphosphate biosynthetic process"/>
    <property type="evidence" value="ECO:0007669"/>
    <property type="project" value="UniProtKB-UniPathway"/>
</dbReference>
<accession>A0A401UQ29</accession>
<evidence type="ECO:0000256" key="1">
    <source>
        <dbReference type="ARBA" id="ARBA00004976"/>
    </source>
</evidence>
<keyword evidence="4" id="KW-1185">Reference proteome</keyword>
<comment type="pathway">
    <text evidence="1">Purine metabolism; ppGpp biosynthesis; ppGpp from GTP: step 1/2.</text>
</comment>
<dbReference type="SMART" id="SM00954">
    <property type="entry name" value="RelA_SpoT"/>
    <property type="match status" value="1"/>
</dbReference>
<proteinExistence type="predicted"/>
<sequence length="193" mass="23589">MENNKLIRTLDAISYETKLGKNLKNTLRKVNKEVLIEELMNYRLFLKKRRRLLDEFTYRIKAIHSIKLKYDRYYPSKEIGSCFNDILGIRIIVENYNIDLSDDNIKHVDMTNGKKNDDGYRGYHIYYKKSNYHYPIEVQFFTEKDYVFNMWLHKYVYKYENNKIGIKLKELYDKAIIKNEEEFKEELQKCIIY</sequence>
<dbReference type="UniPathway" id="UPA00908">
    <property type="reaction ID" value="UER00884"/>
</dbReference>
<feature type="domain" description="RelA/SpoT" evidence="2">
    <location>
        <begin position="58"/>
        <end position="163"/>
    </location>
</feature>
<dbReference type="InterPro" id="IPR043519">
    <property type="entry name" value="NT_sf"/>
</dbReference>
<name>A0A401UQ29_9CLOT</name>
<dbReference type="Gene3D" id="3.30.460.10">
    <property type="entry name" value="Beta Polymerase, domain 2"/>
    <property type="match status" value="1"/>
</dbReference>
<dbReference type="Proteomes" id="UP000287872">
    <property type="component" value="Unassembled WGS sequence"/>
</dbReference>
<gene>
    <name evidence="3" type="ORF">Ctaglu_32490</name>
</gene>
<comment type="caution">
    <text evidence="3">The sequence shown here is derived from an EMBL/GenBank/DDBJ whole genome shotgun (WGS) entry which is preliminary data.</text>
</comment>
<protein>
    <recommendedName>
        <fullName evidence="2">RelA/SpoT domain-containing protein</fullName>
    </recommendedName>
</protein>
<dbReference type="SUPFAM" id="SSF81301">
    <property type="entry name" value="Nucleotidyltransferase"/>
    <property type="match status" value="1"/>
</dbReference>
<evidence type="ECO:0000313" key="3">
    <source>
        <dbReference type="EMBL" id="GCD11626.1"/>
    </source>
</evidence>
<organism evidence="3 4">
    <name type="scientific">Clostridium tagluense</name>
    <dbReference type="NCBI Taxonomy" id="360422"/>
    <lineage>
        <taxon>Bacteria</taxon>
        <taxon>Bacillati</taxon>
        <taxon>Bacillota</taxon>
        <taxon>Clostridia</taxon>
        <taxon>Eubacteriales</taxon>
        <taxon>Clostridiaceae</taxon>
        <taxon>Clostridium</taxon>
    </lineage>
</organism>
<dbReference type="AlphaFoldDB" id="A0A401UQ29"/>
<evidence type="ECO:0000259" key="2">
    <source>
        <dbReference type="SMART" id="SM00954"/>
    </source>
</evidence>
<dbReference type="EMBL" id="BHYK01000020">
    <property type="protein sequence ID" value="GCD11626.1"/>
    <property type="molecule type" value="Genomic_DNA"/>
</dbReference>